<dbReference type="SMART" id="SM00398">
    <property type="entry name" value="HMG"/>
    <property type="match status" value="1"/>
</dbReference>
<dbReference type="OrthoDB" id="6247875at2759"/>
<evidence type="ECO:0000256" key="2">
    <source>
        <dbReference type="ARBA" id="ARBA00023125"/>
    </source>
</evidence>
<dbReference type="Gene3D" id="1.10.30.10">
    <property type="entry name" value="High mobility group box domain"/>
    <property type="match status" value="1"/>
</dbReference>
<dbReference type="GO" id="GO:0030182">
    <property type="term" value="P:neuron differentiation"/>
    <property type="evidence" value="ECO:0007669"/>
    <property type="project" value="TreeGrafter"/>
</dbReference>
<dbReference type="PANTHER" id="PTHR10270">
    <property type="entry name" value="SOX TRANSCRIPTION FACTOR"/>
    <property type="match status" value="1"/>
</dbReference>
<dbReference type="InterPro" id="IPR036910">
    <property type="entry name" value="HMG_box_dom_sf"/>
</dbReference>
<proteinExistence type="predicted"/>
<evidence type="ECO:0000256" key="4">
    <source>
        <dbReference type="PROSITE-ProRule" id="PRU00267"/>
    </source>
</evidence>
<dbReference type="GO" id="GO:0000122">
    <property type="term" value="P:negative regulation of transcription by RNA polymerase II"/>
    <property type="evidence" value="ECO:0007669"/>
    <property type="project" value="TreeGrafter"/>
</dbReference>
<feature type="region of interest" description="Disordered" evidence="5">
    <location>
        <begin position="1"/>
        <end position="29"/>
    </location>
</feature>
<keyword evidence="2 4" id="KW-0238">DNA-binding</keyword>
<reference evidence="7 8" key="1">
    <citation type="journal article" date="2018" name="Nat. Ecol. Evol.">
        <title>Genomic signatures of mitonuclear coevolution across populations of Tigriopus californicus.</title>
        <authorList>
            <person name="Barreto F.S."/>
            <person name="Watson E.T."/>
            <person name="Lima T.G."/>
            <person name="Willett C.S."/>
            <person name="Edmands S."/>
            <person name="Li W."/>
            <person name="Burton R.S."/>
        </authorList>
    </citation>
    <scope>NUCLEOTIDE SEQUENCE [LARGE SCALE GENOMIC DNA]</scope>
    <source>
        <strain evidence="7 8">San Diego</strain>
    </source>
</reference>
<evidence type="ECO:0000259" key="6">
    <source>
        <dbReference type="PROSITE" id="PS50118"/>
    </source>
</evidence>
<organism evidence="7 8">
    <name type="scientific">Tigriopus californicus</name>
    <name type="common">Marine copepod</name>
    <dbReference type="NCBI Taxonomy" id="6832"/>
    <lineage>
        <taxon>Eukaryota</taxon>
        <taxon>Metazoa</taxon>
        <taxon>Ecdysozoa</taxon>
        <taxon>Arthropoda</taxon>
        <taxon>Crustacea</taxon>
        <taxon>Multicrustacea</taxon>
        <taxon>Hexanauplia</taxon>
        <taxon>Copepoda</taxon>
        <taxon>Harpacticoida</taxon>
        <taxon>Harpacticidae</taxon>
        <taxon>Tigriopus</taxon>
    </lineage>
</organism>
<dbReference type="Proteomes" id="UP000318571">
    <property type="component" value="Chromosome 4"/>
</dbReference>
<feature type="domain" description="HMG box" evidence="6">
    <location>
        <begin position="29"/>
        <end position="97"/>
    </location>
</feature>
<comment type="subcellular location">
    <subcellularLocation>
        <location evidence="1">Nucleus</location>
    </subcellularLocation>
</comment>
<feature type="region of interest" description="Disordered" evidence="5">
    <location>
        <begin position="95"/>
        <end position="114"/>
    </location>
</feature>
<dbReference type="STRING" id="6832.A0A553NP66"/>
<dbReference type="InterPro" id="IPR009071">
    <property type="entry name" value="HMG_box_dom"/>
</dbReference>
<dbReference type="GO" id="GO:0005634">
    <property type="term" value="C:nucleus"/>
    <property type="evidence" value="ECO:0007669"/>
    <property type="project" value="UniProtKB-SubCell"/>
</dbReference>
<accession>A0A553NP66</accession>
<dbReference type="PANTHER" id="PTHR10270:SF324">
    <property type="entry name" value="SOX DOMAIN-CONTAINING PROTEIN DICHAETE-RELATED"/>
    <property type="match status" value="1"/>
</dbReference>
<dbReference type="InterPro" id="IPR050140">
    <property type="entry name" value="SRY-related_HMG-box_TF-like"/>
</dbReference>
<evidence type="ECO:0000256" key="1">
    <source>
        <dbReference type="ARBA" id="ARBA00004123"/>
    </source>
</evidence>
<evidence type="ECO:0000256" key="5">
    <source>
        <dbReference type="SAM" id="MobiDB-lite"/>
    </source>
</evidence>
<evidence type="ECO:0000313" key="8">
    <source>
        <dbReference type="Proteomes" id="UP000318571"/>
    </source>
</evidence>
<evidence type="ECO:0000256" key="3">
    <source>
        <dbReference type="ARBA" id="ARBA00023242"/>
    </source>
</evidence>
<dbReference type="Pfam" id="PF00505">
    <property type="entry name" value="HMG_box"/>
    <property type="match status" value="1"/>
</dbReference>
<gene>
    <name evidence="7" type="ORF">TCAL_09808</name>
</gene>
<feature type="DNA-binding region" description="HMG box" evidence="4">
    <location>
        <begin position="29"/>
        <end position="97"/>
    </location>
</feature>
<evidence type="ECO:0000313" key="7">
    <source>
        <dbReference type="EMBL" id="TRY67239.1"/>
    </source>
</evidence>
<dbReference type="SUPFAM" id="SSF47095">
    <property type="entry name" value="HMG-box"/>
    <property type="match status" value="1"/>
</dbReference>
<dbReference type="FunFam" id="1.10.30.10:FF:000002">
    <property type="entry name" value="transcription factor Sox-2"/>
    <property type="match status" value="1"/>
</dbReference>
<name>A0A553NP66_TIGCA</name>
<dbReference type="PROSITE" id="PS50118">
    <property type="entry name" value="HMG_BOX_2"/>
    <property type="match status" value="1"/>
</dbReference>
<keyword evidence="8" id="KW-1185">Reference proteome</keyword>
<dbReference type="GO" id="GO:0001228">
    <property type="term" value="F:DNA-binding transcription activator activity, RNA polymerase II-specific"/>
    <property type="evidence" value="ECO:0007669"/>
    <property type="project" value="TreeGrafter"/>
</dbReference>
<sequence>MSQPNTSDHQQHPKTVVVGSLEGPSNERIKRPMNAFMVWSRIQRRKISLENPKLHNSEISKHLGFEWKFLTEDKKRPFIDEAKRLRAQHLKDHPNYKYKPRRRPKVSFHPSNVEPRISQSQLRVLNPSTSFTARSTSISEPKLRFTMTFPNLEPKCGADTTVSSLPSYPHQTSLGITYHGTSALMQSLGPNSGPSTTPSLPDFSYFYDRPPGDLFPSQMGFLQGQVCRGQI</sequence>
<dbReference type="CDD" id="cd22028">
    <property type="entry name" value="HMG-box_SoxA_SoxB_SoxG"/>
    <property type="match status" value="1"/>
</dbReference>
<dbReference type="EMBL" id="VCGU01000011">
    <property type="protein sequence ID" value="TRY67239.1"/>
    <property type="molecule type" value="Genomic_DNA"/>
</dbReference>
<keyword evidence="3 4" id="KW-0539">Nucleus</keyword>
<dbReference type="AlphaFoldDB" id="A0A553NP66"/>
<dbReference type="GO" id="GO:0000978">
    <property type="term" value="F:RNA polymerase II cis-regulatory region sequence-specific DNA binding"/>
    <property type="evidence" value="ECO:0007669"/>
    <property type="project" value="TreeGrafter"/>
</dbReference>
<dbReference type="GO" id="GO:0007420">
    <property type="term" value="P:brain development"/>
    <property type="evidence" value="ECO:0007669"/>
    <property type="project" value="TreeGrafter"/>
</dbReference>
<protein>
    <recommendedName>
        <fullName evidence="6">HMG box domain-containing protein</fullName>
    </recommendedName>
</protein>
<feature type="compositionally biased region" description="Basic residues" evidence="5">
    <location>
        <begin position="96"/>
        <end position="106"/>
    </location>
</feature>
<comment type="caution">
    <text evidence="7">The sequence shown here is derived from an EMBL/GenBank/DDBJ whole genome shotgun (WGS) entry which is preliminary data.</text>
</comment>